<proteinExistence type="predicted"/>
<name>A0A2G0CK05_9BACT</name>
<protein>
    <submittedName>
        <fullName evidence="2">Thioredoxin domain-containing protein</fullName>
    </submittedName>
</protein>
<comment type="caution">
    <text evidence="2">The sequence shown here is derived from an EMBL/GenBank/DDBJ whole genome shotgun (WGS) entry which is preliminary data.</text>
</comment>
<dbReference type="GO" id="GO:0005975">
    <property type="term" value="P:carbohydrate metabolic process"/>
    <property type="evidence" value="ECO:0007669"/>
    <property type="project" value="InterPro"/>
</dbReference>
<organism evidence="2 3">
    <name type="scientific">Neolewinella marina</name>
    <dbReference type="NCBI Taxonomy" id="438751"/>
    <lineage>
        <taxon>Bacteria</taxon>
        <taxon>Pseudomonadati</taxon>
        <taxon>Bacteroidota</taxon>
        <taxon>Saprospiria</taxon>
        <taxon>Saprospirales</taxon>
        <taxon>Lewinellaceae</taxon>
        <taxon>Neolewinella</taxon>
    </lineage>
</organism>
<evidence type="ECO:0000313" key="2">
    <source>
        <dbReference type="EMBL" id="PHL00304.1"/>
    </source>
</evidence>
<sequence>MTVRRRCRFREIEPAGEPLRPPAPYLPKHPPMNRLQHETSPYLLQHAHNPVDWYPWGEEALARARREDKPILVSIGYSTCHWCHVMERESFEREETARIMNEHFVCIKVDREERPDVDQVYMDACQAISGGGGWPLNAFLLPDGRPFYAGTYYPPEPKYNRPSWTQVVQHLAQTFANDRGSLEEQAERLVENISTGSDRLLRIEPPQDGSQSMMEQLRAAYDGARGGFGGAPKFPMSQALELLLANGLLTGNNQDVYFAGHGMRAMLDGGIYDQIGGGFSRYTVDAHWRVPHFEKMLYDNALLLRLLAKLQMAAPDPRYLQAIGETTDWLEREMSLPDGGYRAALDADSEGVEGKYYVWNYEELEALLPPDDVELVADFYGITREGNWEEEHTNIPYRPGSLPTVTGLPPDVAAAKIKAASKLMADARRQRIPPGADDKLLLQWNALLVSGWCWCYRATGDDRYLKLAQTLYDDLGRHLQKDGQWYRNLTSGRLGAPAFLDDYAALAAAALDLGEVTLDLDYALTDARTLVDHVLDTFSDDRMTMFYLRPPTDSELPVATQDFYDNALPSGNSQMASNLYRLGRLTGAERYTDRAERMLKAIGGAVSRYPSSFAGWGLTALLMQQPERELVVTGPGARAAARPFLSEYRPGLLIVASEEDSHDLPLLRNRYLSDLRYFVCENRSCHLPVATAEAARQQLN</sequence>
<dbReference type="Proteomes" id="UP000226437">
    <property type="component" value="Unassembled WGS sequence"/>
</dbReference>
<dbReference type="PANTHER" id="PTHR42899:SF1">
    <property type="entry name" value="SPERMATOGENESIS-ASSOCIATED PROTEIN 20"/>
    <property type="match status" value="1"/>
</dbReference>
<reference evidence="2 3" key="1">
    <citation type="submission" date="2017-10" db="EMBL/GenBank/DDBJ databases">
        <title>The draft genome sequence of Lewinella marina KCTC 32374.</title>
        <authorList>
            <person name="Wang K."/>
        </authorList>
    </citation>
    <scope>NUCLEOTIDE SEQUENCE [LARGE SCALE GENOMIC DNA]</scope>
    <source>
        <strain evidence="2 3">MKG-38</strain>
    </source>
</reference>
<dbReference type="Pfam" id="PF03190">
    <property type="entry name" value="Thioredox_DsbH"/>
    <property type="match status" value="1"/>
</dbReference>
<keyword evidence="3" id="KW-1185">Reference proteome</keyword>
<dbReference type="Gene3D" id="3.40.30.10">
    <property type="entry name" value="Glutaredoxin"/>
    <property type="match status" value="1"/>
</dbReference>
<evidence type="ECO:0000259" key="1">
    <source>
        <dbReference type="Pfam" id="PF03190"/>
    </source>
</evidence>
<dbReference type="PIRSF" id="PIRSF006402">
    <property type="entry name" value="UCP006402_thioredoxin"/>
    <property type="match status" value="1"/>
</dbReference>
<dbReference type="InterPro" id="IPR004879">
    <property type="entry name" value="Ssp411-like_TRX"/>
</dbReference>
<dbReference type="InterPro" id="IPR008928">
    <property type="entry name" value="6-hairpin_glycosidase_sf"/>
</dbReference>
<dbReference type="OrthoDB" id="9762614at2"/>
<dbReference type="InterPro" id="IPR036249">
    <property type="entry name" value="Thioredoxin-like_sf"/>
</dbReference>
<dbReference type="CDD" id="cd02955">
    <property type="entry name" value="SSP411"/>
    <property type="match status" value="1"/>
</dbReference>
<dbReference type="SUPFAM" id="SSF52833">
    <property type="entry name" value="Thioredoxin-like"/>
    <property type="match status" value="1"/>
</dbReference>
<dbReference type="AlphaFoldDB" id="A0A2G0CK05"/>
<dbReference type="Gene3D" id="1.50.10.10">
    <property type="match status" value="1"/>
</dbReference>
<dbReference type="Gene3D" id="1.50.10.20">
    <property type="match status" value="1"/>
</dbReference>
<accession>A0A2G0CK05</accession>
<dbReference type="InterPro" id="IPR024705">
    <property type="entry name" value="Ssp411"/>
</dbReference>
<dbReference type="SUPFAM" id="SSF48208">
    <property type="entry name" value="Six-hairpin glycosidases"/>
    <property type="match status" value="1"/>
</dbReference>
<gene>
    <name evidence="2" type="ORF">CGL56_04525</name>
</gene>
<evidence type="ECO:0000313" key="3">
    <source>
        <dbReference type="Proteomes" id="UP000226437"/>
    </source>
</evidence>
<dbReference type="PANTHER" id="PTHR42899">
    <property type="entry name" value="SPERMATOGENESIS-ASSOCIATED PROTEIN 20"/>
    <property type="match status" value="1"/>
</dbReference>
<feature type="domain" description="Spermatogenesis-associated protein 20-like TRX" evidence="1">
    <location>
        <begin position="32"/>
        <end position="193"/>
    </location>
</feature>
<dbReference type="EMBL" id="PDLO01000001">
    <property type="protein sequence ID" value="PHL00304.1"/>
    <property type="molecule type" value="Genomic_DNA"/>
</dbReference>
<dbReference type="InterPro" id="IPR012341">
    <property type="entry name" value="6hp_glycosidase-like_sf"/>
</dbReference>